<evidence type="ECO:0000256" key="6">
    <source>
        <dbReference type="ARBA" id="ARBA00023212"/>
    </source>
</evidence>
<dbReference type="InterPro" id="IPR027640">
    <property type="entry name" value="Kinesin-like_fam"/>
</dbReference>
<evidence type="ECO:0000313" key="11">
    <source>
        <dbReference type="Proteomes" id="UP000076408"/>
    </source>
</evidence>
<comment type="subcellular location">
    <subcellularLocation>
        <location evidence="1">Cytoplasm</location>
        <location evidence="1">Cytoskeleton</location>
    </subcellularLocation>
</comment>
<dbReference type="Gene3D" id="3.40.850.10">
    <property type="entry name" value="Kinesin motor domain"/>
    <property type="match status" value="1"/>
</dbReference>
<dbReference type="AlphaFoldDB" id="A0A182Y7H5"/>
<feature type="compositionally biased region" description="Basic and acidic residues" evidence="9">
    <location>
        <begin position="407"/>
        <end position="420"/>
    </location>
</feature>
<protein>
    <submittedName>
        <fullName evidence="10">Uncharacterized protein</fullName>
    </submittedName>
</protein>
<dbReference type="PRINTS" id="PR00380">
    <property type="entry name" value="KINESINHEAVY"/>
</dbReference>
<feature type="region of interest" description="Disordered" evidence="9">
    <location>
        <begin position="1145"/>
        <end position="1192"/>
    </location>
</feature>
<evidence type="ECO:0000256" key="1">
    <source>
        <dbReference type="ARBA" id="ARBA00004245"/>
    </source>
</evidence>
<dbReference type="VEuPathDB" id="VectorBase:ASTEI20_043482"/>
<feature type="binding site" evidence="7">
    <location>
        <begin position="90"/>
        <end position="97"/>
    </location>
    <ligand>
        <name>ATP</name>
        <dbReference type="ChEBI" id="CHEBI:30616"/>
    </ligand>
</feature>
<evidence type="ECO:0000256" key="5">
    <source>
        <dbReference type="ARBA" id="ARBA00023054"/>
    </source>
</evidence>
<evidence type="ECO:0000313" key="10">
    <source>
        <dbReference type="EnsemblMetazoa" id="ASTEI04411-PA"/>
    </source>
</evidence>
<proteinExistence type="inferred from homology"/>
<dbReference type="Proteomes" id="UP000076408">
    <property type="component" value="Unassembled WGS sequence"/>
</dbReference>
<dbReference type="GO" id="GO:0008017">
    <property type="term" value="F:microtubule binding"/>
    <property type="evidence" value="ECO:0007669"/>
    <property type="project" value="InterPro"/>
</dbReference>
<sequence>MSGPECVKVAVRIRPMSQAEQARGCQTVVEQAAPDHPQILVCGGRTPSDIFSYSYVFAPTVVQSHLYEVSVAPLLAKLFDGYNATILAYGQTSSGKTFTMGTDFTGQTGDHMGVIPRAIVDIFRMIDDRSDGAPCANMDTTVTCSFIEVYQDNVYDLLEEKSGTDRQPIEIREAPGGDIILQGLTDVRATTRQHAFDCLLRGSTGRVVRATAMNNVSSRSHAIFTLTIQQTTQGETGGNVIRSKFHLVDLAGSERSKKTDTTGDRFKEGVEINKCLLALGNVITALGSTNGGPGKTHIPYRTSKLTRLLQDSLGGNSYTLMIACVSPADYNLSETVSTLRYAYRVCKIKNKPIVNQDPQQARIKQLEATVQDLRLKVLSLMRGNGEAQDGEFRVPLPVHSPLTRGLSDPELRSPRKDEPGAAHVPETGVNVQKLQESNRNLQMQLQSTLHELGSNEMRAMTAEKLLDDIEQVLGKHDTNDGTPETTPAGEGEMRRAIRALLLQYKEEVFALGIHNHSIPAVSGCTVSSDDELRSEEIERKSTFHTQQQMRIHSELSQLKRQLALKEELHRKCMDNSSVVQTLTTNRERELTEQLREYERQIGTLEEQLAELNALHESSKAGEKRTKLAEERRRKVQQLESDLAVLRQKCMRQAKLLKLNENDAQRIAGLSAEIQEMKATRVKLQKALRTESENFRQWRVNREKEIIQLKAKDRKRQFELKKLETTYTLQKRIMQRKMDETIMVNKRLKATLERRQRHPTAADRSVMRGAEAAKWIKHELELICNTVEASVTLKLLRSQRTQQSKKLTQLQAQLAELEAMVVVEEEEEEGGADGSIDGQHQQRGELEDEIRQCVTDLEYRNAQIADLQQKINTMDTETQLAAFAEGLVSLPEARESFQRLLEQLVHTHTRLFETRFQLVELKATSECQEEALGQARAQMQLAEKQYREQVAQLERTYEDKLALLLMRPPGGTSAVPDENQDGLAQPDTVHEEAIRHIDELRDELESYKQTVHTLQEKLKEHELPRRKCQLPQRLRDHQMDIDFDEDAAMELSDEENEEDDLSRELLEKELDPDFRGTPLHKRKKMQTFLRESVANPNHTTNGPGNCGCTGNCGSRRCGCQKQAILCHPGCKCPPGCVNRNPLSSINERENGSPSAADVAGGTSQPDSQPKQTGEGVNKENTFTMPNDTSSVKDDREELDILAYVAKYRKRRPLLDI</sequence>
<evidence type="ECO:0000256" key="7">
    <source>
        <dbReference type="PROSITE-ProRule" id="PRU00283"/>
    </source>
</evidence>
<dbReference type="GO" id="GO:0005524">
    <property type="term" value="F:ATP binding"/>
    <property type="evidence" value="ECO:0007669"/>
    <property type="project" value="UniProtKB-UniRule"/>
</dbReference>
<dbReference type="GO" id="GO:0005875">
    <property type="term" value="C:microtubule associated complex"/>
    <property type="evidence" value="ECO:0007669"/>
    <property type="project" value="TreeGrafter"/>
</dbReference>
<dbReference type="PROSITE" id="PS50067">
    <property type="entry name" value="KINESIN_MOTOR_2"/>
    <property type="match status" value="1"/>
</dbReference>
<dbReference type="InterPro" id="IPR019821">
    <property type="entry name" value="Kinesin_motor_CS"/>
</dbReference>
<reference evidence="11" key="1">
    <citation type="journal article" date="2014" name="Genome Biol.">
        <title>Genome analysis of a major urban malaria vector mosquito, Anopheles stephensi.</title>
        <authorList>
            <person name="Jiang X."/>
            <person name="Peery A."/>
            <person name="Hall A.B."/>
            <person name="Sharma A."/>
            <person name="Chen X.G."/>
            <person name="Waterhouse R.M."/>
            <person name="Komissarov A."/>
            <person name="Riehle M.M."/>
            <person name="Shouche Y."/>
            <person name="Sharakhova M.V."/>
            <person name="Lawson D."/>
            <person name="Pakpour N."/>
            <person name="Arensburger P."/>
            <person name="Davidson V.L."/>
            <person name="Eiglmeier K."/>
            <person name="Emrich S."/>
            <person name="George P."/>
            <person name="Kennedy R.C."/>
            <person name="Mane S.P."/>
            <person name="Maslen G."/>
            <person name="Oringanje C."/>
            <person name="Qi Y."/>
            <person name="Settlage R."/>
            <person name="Tojo M."/>
            <person name="Tubio J.M."/>
            <person name="Unger M.F."/>
            <person name="Wang B."/>
            <person name="Vernick K.D."/>
            <person name="Ribeiro J.M."/>
            <person name="James A.A."/>
            <person name="Michel K."/>
            <person name="Riehle M.A."/>
            <person name="Luckhart S."/>
            <person name="Sharakhov I.V."/>
            <person name="Tu Z."/>
        </authorList>
    </citation>
    <scope>NUCLEOTIDE SEQUENCE [LARGE SCALE GENOMIC DNA]</scope>
    <source>
        <strain evidence="11">Indian</strain>
    </source>
</reference>
<evidence type="ECO:0000256" key="8">
    <source>
        <dbReference type="SAM" id="Coils"/>
    </source>
</evidence>
<organism evidence="10 11">
    <name type="scientific">Anopheles stephensi</name>
    <name type="common">Indo-Pakistan malaria mosquito</name>
    <dbReference type="NCBI Taxonomy" id="30069"/>
    <lineage>
        <taxon>Eukaryota</taxon>
        <taxon>Metazoa</taxon>
        <taxon>Ecdysozoa</taxon>
        <taxon>Arthropoda</taxon>
        <taxon>Hexapoda</taxon>
        <taxon>Insecta</taxon>
        <taxon>Pterygota</taxon>
        <taxon>Neoptera</taxon>
        <taxon>Endopterygota</taxon>
        <taxon>Diptera</taxon>
        <taxon>Nematocera</taxon>
        <taxon>Culicoidea</taxon>
        <taxon>Culicidae</taxon>
        <taxon>Anophelinae</taxon>
        <taxon>Anopheles</taxon>
    </lineage>
</organism>
<evidence type="ECO:0000256" key="4">
    <source>
        <dbReference type="ARBA" id="ARBA00022840"/>
    </source>
</evidence>
<dbReference type="Pfam" id="PF25764">
    <property type="entry name" value="KIF21A_4th"/>
    <property type="match status" value="1"/>
</dbReference>
<name>A0A182Y7H5_ANOST</name>
<keyword evidence="11" id="KW-1185">Reference proteome</keyword>
<feature type="coiled-coil region" evidence="8">
    <location>
        <begin position="924"/>
        <end position="962"/>
    </location>
</feature>
<reference evidence="10" key="2">
    <citation type="submission" date="2020-05" db="UniProtKB">
        <authorList>
            <consortium name="EnsemblMetazoa"/>
        </authorList>
    </citation>
    <scope>IDENTIFICATION</scope>
    <source>
        <strain evidence="10">Indian</strain>
    </source>
</reference>
<evidence type="ECO:0000256" key="3">
    <source>
        <dbReference type="ARBA" id="ARBA00022741"/>
    </source>
</evidence>
<dbReference type="GO" id="GO:0003777">
    <property type="term" value="F:microtubule motor activity"/>
    <property type="evidence" value="ECO:0007669"/>
    <property type="project" value="InterPro"/>
</dbReference>
<feature type="coiled-coil region" evidence="8">
    <location>
        <begin position="989"/>
        <end position="1016"/>
    </location>
</feature>
<keyword evidence="6" id="KW-0206">Cytoskeleton</keyword>
<evidence type="ECO:0000256" key="2">
    <source>
        <dbReference type="ARBA" id="ARBA00022490"/>
    </source>
</evidence>
<dbReference type="VEuPathDB" id="VectorBase:ASTE001194"/>
<dbReference type="GO" id="GO:0051231">
    <property type="term" value="P:spindle elongation"/>
    <property type="evidence" value="ECO:0007669"/>
    <property type="project" value="TreeGrafter"/>
</dbReference>
<keyword evidence="4 7" id="KW-0067">ATP-binding</keyword>
<dbReference type="GO" id="GO:0007052">
    <property type="term" value="P:mitotic spindle organization"/>
    <property type="evidence" value="ECO:0007669"/>
    <property type="project" value="TreeGrafter"/>
</dbReference>
<dbReference type="PANTHER" id="PTHR47969:SF15">
    <property type="entry name" value="CHROMOSOME-ASSOCIATED KINESIN KIF4A-RELATED"/>
    <property type="match status" value="1"/>
</dbReference>
<feature type="compositionally biased region" description="Polar residues" evidence="9">
    <location>
        <begin position="1177"/>
        <end position="1188"/>
    </location>
</feature>
<feature type="region of interest" description="Disordered" evidence="9">
    <location>
        <begin position="823"/>
        <end position="844"/>
    </location>
</feature>
<dbReference type="SUPFAM" id="SSF52540">
    <property type="entry name" value="P-loop containing nucleoside triphosphate hydrolases"/>
    <property type="match status" value="1"/>
</dbReference>
<dbReference type="InterPro" id="IPR027417">
    <property type="entry name" value="P-loop_NTPase"/>
</dbReference>
<dbReference type="SMART" id="SM00129">
    <property type="entry name" value="KISc"/>
    <property type="match status" value="1"/>
</dbReference>
<dbReference type="InterPro" id="IPR001752">
    <property type="entry name" value="Kinesin_motor_dom"/>
</dbReference>
<keyword evidence="5 8" id="KW-0175">Coiled coil</keyword>
<dbReference type="PROSITE" id="PS00411">
    <property type="entry name" value="KINESIN_MOTOR_1"/>
    <property type="match status" value="1"/>
</dbReference>
<keyword evidence="2" id="KW-0963">Cytoplasm</keyword>
<evidence type="ECO:0000256" key="9">
    <source>
        <dbReference type="SAM" id="MobiDB-lite"/>
    </source>
</evidence>
<feature type="coiled-coil region" evidence="8">
    <location>
        <begin position="587"/>
        <end position="693"/>
    </location>
</feature>
<comment type="similarity">
    <text evidence="7">Belongs to the TRAFAC class myosin-kinesin ATPase superfamily. Kinesin family.</text>
</comment>
<dbReference type="OMA" id="GDMGHTT"/>
<accession>A0A182Y7H5</accession>
<dbReference type="EnsemblMetazoa" id="ASTEI04411-RA">
    <property type="protein sequence ID" value="ASTEI04411-PA"/>
    <property type="gene ID" value="ASTEI04411"/>
</dbReference>
<dbReference type="GO" id="GO:0007018">
    <property type="term" value="P:microtubule-based movement"/>
    <property type="evidence" value="ECO:0007669"/>
    <property type="project" value="InterPro"/>
</dbReference>
<keyword evidence="3 7" id="KW-0547">Nucleotide-binding</keyword>
<dbReference type="PANTHER" id="PTHR47969">
    <property type="entry name" value="CHROMOSOME-ASSOCIATED KINESIN KIF4A-RELATED"/>
    <property type="match status" value="1"/>
</dbReference>
<feature type="compositionally biased region" description="Polar residues" evidence="9">
    <location>
        <begin position="1160"/>
        <end position="1170"/>
    </location>
</feature>
<dbReference type="Pfam" id="PF00225">
    <property type="entry name" value="Kinesin"/>
    <property type="match status" value="1"/>
</dbReference>
<keyword evidence="7" id="KW-0505">Motor protein</keyword>
<feature type="region of interest" description="Disordered" evidence="9">
    <location>
        <begin position="391"/>
        <end position="427"/>
    </location>
</feature>
<dbReference type="VEuPathDB" id="VectorBase:ASTEI04411"/>
<dbReference type="InterPro" id="IPR036961">
    <property type="entry name" value="Kinesin_motor_dom_sf"/>
</dbReference>
<dbReference type="STRING" id="30069.A0A182Y7H5"/>